<comment type="caution">
    <text evidence="3">The sequence shown here is derived from an EMBL/GenBank/DDBJ whole genome shotgun (WGS) entry which is preliminary data.</text>
</comment>
<dbReference type="PANTHER" id="PTHR46558:SF13">
    <property type="entry name" value="HTH-TYPE TRANSCRIPTIONAL REGULATOR IMMR"/>
    <property type="match status" value="1"/>
</dbReference>
<reference evidence="4" key="1">
    <citation type="journal article" date="2019" name="Int. J. Syst. Evol. Microbiol.">
        <title>The Global Catalogue of Microorganisms (GCM) 10K type strain sequencing project: providing services to taxonomists for standard genome sequencing and annotation.</title>
        <authorList>
            <consortium name="The Broad Institute Genomics Platform"/>
            <consortium name="The Broad Institute Genome Sequencing Center for Infectious Disease"/>
            <person name="Wu L."/>
            <person name="Ma J."/>
        </authorList>
    </citation>
    <scope>NUCLEOTIDE SEQUENCE [LARGE SCALE GENOMIC DNA]</scope>
    <source>
        <strain evidence="4">DT43</strain>
    </source>
</reference>
<dbReference type="EMBL" id="JBHSOJ010000032">
    <property type="protein sequence ID" value="MFC5632023.1"/>
    <property type="molecule type" value="Genomic_DNA"/>
</dbReference>
<evidence type="ECO:0000256" key="1">
    <source>
        <dbReference type="ARBA" id="ARBA00023125"/>
    </source>
</evidence>
<protein>
    <submittedName>
        <fullName evidence="3">Helix-turn-helix domain-containing protein</fullName>
    </submittedName>
</protein>
<name>A0ABW0UEM5_9STRE</name>
<proteinExistence type="predicted"/>
<evidence type="ECO:0000259" key="2">
    <source>
        <dbReference type="PROSITE" id="PS50943"/>
    </source>
</evidence>
<dbReference type="InterPro" id="IPR010982">
    <property type="entry name" value="Lambda_DNA-bd_dom_sf"/>
</dbReference>
<dbReference type="PANTHER" id="PTHR46558">
    <property type="entry name" value="TRACRIPTIONAL REGULATORY PROTEIN-RELATED-RELATED"/>
    <property type="match status" value="1"/>
</dbReference>
<dbReference type="Pfam" id="PF01381">
    <property type="entry name" value="HTH_3"/>
    <property type="match status" value="1"/>
</dbReference>
<dbReference type="PROSITE" id="PS50943">
    <property type="entry name" value="HTH_CROC1"/>
    <property type="match status" value="1"/>
</dbReference>
<keyword evidence="1" id="KW-0238">DNA-binding</keyword>
<dbReference type="RefSeq" id="WP_156806336.1">
    <property type="nucleotide sequence ID" value="NZ_JBHSOJ010000032.1"/>
</dbReference>
<dbReference type="CDD" id="cd00093">
    <property type="entry name" value="HTH_XRE"/>
    <property type="match status" value="1"/>
</dbReference>
<evidence type="ECO:0000313" key="4">
    <source>
        <dbReference type="Proteomes" id="UP001596110"/>
    </source>
</evidence>
<dbReference type="Gene3D" id="1.10.260.40">
    <property type="entry name" value="lambda repressor-like DNA-binding domains"/>
    <property type="match status" value="1"/>
</dbReference>
<gene>
    <name evidence="3" type="ORF">ACFPQ3_10845</name>
</gene>
<dbReference type="SMART" id="SM00530">
    <property type="entry name" value="HTH_XRE"/>
    <property type="match status" value="1"/>
</dbReference>
<evidence type="ECO:0000313" key="3">
    <source>
        <dbReference type="EMBL" id="MFC5632023.1"/>
    </source>
</evidence>
<sequence length="115" mass="13100">MFTQRLKDLRKQAGLTQQEIAQSLQTSRQNYAQWENGKRKPSQETLEKFANYYNVSIDYLTGKSDIKDATAIDEDKLDQAIEKSLGFNGKPATEAEKASMKEALMIYLESLKNSD</sequence>
<organism evidence="3 4">
    <name type="scientific">Streptococcus caledonicus</name>
    <dbReference type="NCBI Taxonomy" id="2614158"/>
    <lineage>
        <taxon>Bacteria</taxon>
        <taxon>Bacillati</taxon>
        <taxon>Bacillota</taxon>
        <taxon>Bacilli</taxon>
        <taxon>Lactobacillales</taxon>
        <taxon>Streptococcaceae</taxon>
        <taxon>Streptococcus</taxon>
    </lineage>
</organism>
<dbReference type="Proteomes" id="UP001596110">
    <property type="component" value="Unassembled WGS sequence"/>
</dbReference>
<keyword evidence="4" id="KW-1185">Reference proteome</keyword>
<dbReference type="SUPFAM" id="SSF47413">
    <property type="entry name" value="lambda repressor-like DNA-binding domains"/>
    <property type="match status" value="1"/>
</dbReference>
<accession>A0ABW0UEM5</accession>
<feature type="domain" description="HTH cro/C1-type" evidence="2">
    <location>
        <begin position="6"/>
        <end position="60"/>
    </location>
</feature>
<dbReference type="InterPro" id="IPR001387">
    <property type="entry name" value="Cro/C1-type_HTH"/>
</dbReference>